<evidence type="ECO:0000313" key="2">
    <source>
        <dbReference type="EMBL" id="NEB08428.1"/>
    </source>
</evidence>
<reference evidence="2 3" key="1">
    <citation type="submission" date="2020-01" db="EMBL/GenBank/DDBJ databases">
        <title>Insect and environment-associated Actinomycetes.</title>
        <authorList>
            <person name="Currrie C."/>
            <person name="Chevrette M."/>
            <person name="Carlson C."/>
            <person name="Stubbendieck R."/>
            <person name="Wendt-Pienkowski E."/>
        </authorList>
    </citation>
    <scope>NUCLEOTIDE SEQUENCE [LARGE SCALE GENOMIC DNA]</scope>
    <source>
        <strain evidence="2 3">SID14163</strain>
    </source>
</reference>
<keyword evidence="1" id="KW-0812">Transmembrane</keyword>
<name>A0A7K3PEQ1_9ACTN</name>
<feature type="non-terminal residue" evidence="2">
    <location>
        <position position="1"/>
    </location>
</feature>
<dbReference type="RefSeq" id="WP_164244280.1">
    <property type="nucleotide sequence ID" value="NZ_JAAGMA010000164.1"/>
</dbReference>
<proteinExistence type="predicted"/>
<keyword evidence="1" id="KW-1133">Transmembrane helix</keyword>
<feature type="transmembrane region" description="Helical" evidence="1">
    <location>
        <begin position="24"/>
        <end position="50"/>
    </location>
</feature>
<feature type="non-terminal residue" evidence="2">
    <location>
        <position position="68"/>
    </location>
</feature>
<keyword evidence="1" id="KW-0472">Membrane</keyword>
<sequence>AGGAGTACWIGLAAPRTVLSPTAYVVSLLVPVVAVAALAPLLVGPVVRVLTRPLRRLRGPAAVLVRQS</sequence>
<dbReference type="AlphaFoldDB" id="A0A7K3PEQ1"/>
<accession>A0A7K3PEQ1</accession>
<organism evidence="2 3">
    <name type="scientific">Streptomyces coelicoflavus</name>
    <dbReference type="NCBI Taxonomy" id="285562"/>
    <lineage>
        <taxon>Bacteria</taxon>
        <taxon>Bacillati</taxon>
        <taxon>Actinomycetota</taxon>
        <taxon>Actinomycetes</taxon>
        <taxon>Kitasatosporales</taxon>
        <taxon>Streptomycetaceae</taxon>
        <taxon>Streptomyces</taxon>
    </lineage>
</organism>
<protein>
    <submittedName>
        <fullName evidence="2">Uncharacterized protein</fullName>
    </submittedName>
</protein>
<evidence type="ECO:0000313" key="3">
    <source>
        <dbReference type="Proteomes" id="UP000470446"/>
    </source>
</evidence>
<dbReference type="EMBL" id="JAAGMA010000164">
    <property type="protein sequence ID" value="NEB08428.1"/>
    <property type="molecule type" value="Genomic_DNA"/>
</dbReference>
<gene>
    <name evidence="2" type="ORF">G3I32_06005</name>
</gene>
<dbReference type="Proteomes" id="UP000470446">
    <property type="component" value="Unassembled WGS sequence"/>
</dbReference>
<evidence type="ECO:0000256" key="1">
    <source>
        <dbReference type="SAM" id="Phobius"/>
    </source>
</evidence>
<comment type="caution">
    <text evidence="2">The sequence shown here is derived from an EMBL/GenBank/DDBJ whole genome shotgun (WGS) entry which is preliminary data.</text>
</comment>